<dbReference type="CDD" id="cd19138">
    <property type="entry name" value="AKR_YeaE"/>
    <property type="match status" value="1"/>
</dbReference>
<evidence type="ECO:0000256" key="4">
    <source>
        <dbReference type="SAM" id="MobiDB-lite"/>
    </source>
</evidence>
<dbReference type="PIRSF" id="PIRSF000097">
    <property type="entry name" value="AKR"/>
    <property type="match status" value="1"/>
</dbReference>
<dbReference type="InterPro" id="IPR036812">
    <property type="entry name" value="NAD(P)_OxRdtase_dom_sf"/>
</dbReference>
<sequence>MRELTMPDGDGLPVLGQGTWGMGEDPGRRESEVGALQHGLDRGLALIDTAEMYGRGGAEEVVGRAVAGRREEAFLVSKVLPSNAGHRDVLRACERSLQRLGTEYLDLYLLHWRGATPLAETLEAFAELREQGKIRRFGVSNFDPDDMAELVEHDLGRQVVTDQVLYNLTRRGVEVDLLPWCAQRGVPVMAYSPIEQGRLLHDAALGAVAERHGVEPAQVALAWALRGGVCAIPKASDPRHVDANLAALDVELDSRDVSELDAAFPAPDGPVPLEIL</sequence>
<evidence type="ECO:0000259" key="5">
    <source>
        <dbReference type="Pfam" id="PF00248"/>
    </source>
</evidence>
<feature type="region of interest" description="Disordered" evidence="4">
    <location>
        <begin position="1"/>
        <end position="28"/>
    </location>
</feature>
<accession>A0A929BD98</accession>
<dbReference type="SUPFAM" id="SSF51430">
    <property type="entry name" value="NAD(P)-linked oxidoreductase"/>
    <property type="match status" value="1"/>
</dbReference>
<keyword evidence="7" id="KW-1185">Reference proteome</keyword>
<feature type="binding site" evidence="2">
    <location>
        <position position="111"/>
    </location>
    <ligand>
        <name>substrate</name>
    </ligand>
</feature>
<feature type="domain" description="NADP-dependent oxidoreductase" evidence="5">
    <location>
        <begin position="15"/>
        <end position="262"/>
    </location>
</feature>
<evidence type="ECO:0000256" key="1">
    <source>
        <dbReference type="PIRSR" id="PIRSR000097-1"/>
    </source>
</evidence>
<evidence type="ECO:0000256" key="2">
    <source>
        <dbReference type="PIRSR" id="PIRSR000097-2"/>
    </source>
</evidence>
<feature type="site" description="Lowers pKa of active site Tyr" evidence="3">
    <location>
        <position position="78"/>
    </location>
</feature>
<gene>
    <name evidence="6" type="ORF">IQ251_15855</name>
</gene>
<dbReference type="GO" id="GO:0016491">
    <property type="term" value="F:oxidoreductase activity"/>
    <property type="evidence" value="ECO:0007669"/>
    <property type="project" value="InterPro"/>
</dbReference>
<organism evidence="6 7">
    <name type="scientific">Saccharopolyspora montiporae</name>
    <dbReference type="NCBI Taxonomy" id="2781240"/>
    <lineage>
        <taxon>Bacteria</taxon>
        <taxon>Bacillati</taxon>
        <taxon>Actinomycetota</taxon>
        <taxon>Actinomycetes</taxon>
        <taxon>Pseudonocardiales</taxon>
        <taxon>Pseudonocardiaceae</taxon>
        <taxon>Saccharopolyspora</taxon>
    </lineage>
</organism>
<evidence type="ECO:0000313" key="6">
    <source>
        <dbReference type="EMBL" id="MBE9375926.1"/>
    </source>
</evidence>
<name>A0A929BD98_9PSEU</name>
<proteinExistence type="predicted"/>
<evidence type="ECO:0000256" key="3">
    <source>
        <dbReference type="PIRSR" id="PIRSR000097-3"/>
    </source>
</evidence>
<dbReference type="PANTHER" id="PTHR43638:SF3">
    <property type="entry name" value="ALDEHYDE REDUCTASE"/>
    <property type="match status" value="1"/>
</dbReference>
<dbReference type="Gene3D" id="3.20.20.100">
    <property type="entry name" value="NADP-dependent oxidoreductase domain"/>
    <property type="match status" value="1"/>
</dbReference>
<dbReference type="InterPro" id="IPR020471">
    <property type="entry name" value="AKR"/>
</dbReference>
<feature type="active site" description="Proton donor" evidence="1">
    <location>
        <position position="53"/>
    </location>
</feature>
<dbReference type="Proteomes" id="UP000598360">
    <property type="component" value="Unassembled WGS sequence"/>
</dbReference>
<comment type="caution">
    <text evidence="6">The sequence shown here is derived from an EMBL/GenBank/DDBJ whole genome shotgun (WGS) entry which is preliminary data.</text>
</comment>
<reference evidence="6" key="1">
    <citation type="submission" date="2020-10" db="EMBL/GenBank/DDBJ databases">
        <title>Diversity and distribution of actinomycetes associated with coral in the coast of Hainan.</title>
        <authorList>
            <person name="Li F."/>
        </authorList>
    </citation>
    <scope>NUCLEOTIDE SEQUENCE</scope>
    <source>
        <strain evidence="6">HNM0983</strain>
    </source>
</reference>
<protein>
    <submittedName>
        <fullName evidence="6">Aldo/keto reductase</fullName>
    </submittedName>
</protein>
<dbReference type="InterPro" id="IPR023210">
    <property type="entry name" value="NADP_OxRdtase_dom"/>
</dbReference>
<evidence type="ECO:0000313" key="7">
    <source>
        <dbReference type="Proteomes" id="UP000598360"/>
    </source>
</evidence>
<dbReference type="PRINTS" id="PR00069">
    <property type="entry name" value="ALDKETRDTASE"/>
</dbReference>
<dbReference type="Pfam" id="PF00248">
    <property type="entry name" value="Aldo_ket_red"/>
    <property type="match status" value="1"/>
</dbReference>
<dbReference type="PANTHER" id="PTHR43638">
    <property type="entry name" value="OXIDOREDUCTASE, ALDO/KETO REDUCTASE FAMILY PROTEIN"/>
    <property type="match status" value="1"/>
</dbReference>
<dbReference type="AlphaFoldDB" id="A0A929BD98"/>
<dbReference type="EMBL" id="JADEYC010000027">
    <property type="protein sequence ID" value="MBE9375926.1"/>
    <property type="molecule type" value="Genomic_DNA"/>
</dbReference>
<dbReference type="RefSeq" id="WP_193929367.1">
    <property type="nucleotide sequence ID" value="NZ_JADEYC010000027.1"/>
</dbReference>